<accession>A0AAV2J654</accession>
<organism evidence="2 3">
    <name type="scientific">Knipowitschia caucasica</name>
    <name type="common">Caucasian dwarf goby</name>
    <name type="synonym">Pomatoschistus caucasicus</name>
    <dbReference type="NCBI Taxonomy" id="637954"/>
    <lineage>
        <taxon>Eukaryota</taxon>
        <taxon>Metazoa</taxon>
        <taxon>Chordata</taxon>
        <taxon>Craniata</taxon>
        <taxon>Vertebrata</taxon>
        <taxon>Euteleostomi</taxon>
        <taxon>Actinopterygii</taxon>
        <taxon>Neopterygii</taxon>
        <taxon>Teleostei</taxon>
        <taxon>Neoteleostei</taxon>
        <taxon>Acanthomorphata</taxon>
        <taxon>Gobiaria</taxon>
        <taxon>Gobiiformes</taxon>
        <taxon>Gobioidei</taxon>
        <taxon>Gobiidae</taxon>
        <taxon>Gobiinae</taxon>
        <taxon>Knipowitschia</taxon>
    </lineage>
</organism>
<dbReference type="Proteomes" id="UP001497482">
    <property type="component" value="Chromosome 10"/>
</dbReference>
<proteinExistence type="predicted"/>
<reference evidence="2 3" key="1">
    <citation type="submission" date="2024-04" db="EMBL/GenBank/DDBJ databases">
        <authorList>
            <person name="Waldvogel A.-M."/>
            <person name="Schoenle A."/>
        </authorList>
    </citation>
    <scope>NUCLEOTIDE SEQUENCE [LARGE SCALE GENOMIC DNA]</scope>
</reference>
<dbReference type="EMBL" id="OZ035832">
    <property type="protein sequence ID" value="CAL1572343.1"/>
    <property type="molecule type" value="Genomic_DNA"/>
</dbReference>
<feature type="region of interest" description="Disordered" evidence="1">
    <location>
        <begin position="99"/>
        <end position="130"/>
    </location>
</feature>
<feature type="compositionally biased region" description="Polar residues" evidence="1">
    <location>
        <begin position="111"/>
        <end position="120"/>
    </location>
</feature>
<protein>
    <submittedName>
        <fullName evidence="2">Uncharacterized protein</fullName>
    </submittedName>
</protein>
<evidence type="ECO:0000313" key="3">
    <source>
        <dbReference type="Proteomes" id="UP001497482"/>
    </source>
</evidence>
<gene>
    <name evidence="2" type="ORF">KC01_LOCUS4382</name>
</gene>
<evidence type="ECO:0000256" key="1">
    <source>
        <dbReference type="SAM" id="MobiDB-lite"/>
    </source>
</evidence>
<keyword evidence="3" id="KW-1185">Reference proteome</keyword>
<name>A0AAV2J654_KNICA</name>
<sequence>MCARWSEGGRLAAFVSTQGWCSGGREGSRTCLHTQAWLADQCNTTLRDRFVDTEEWCLRSNDALSLLSHAECAQVQRAAPSRLSQKVREVGNETHRFVTSQKCQVRHTHPIQRSQESTGLRQRAGDPRLV</sequence>
<evidence type="ECO:0000313" key="2">
    <source>
        <dbReference type="EMBL" id="CAL1572343.1"/>
    </source>
</evidence>
<dbReference type="AlphaFoldDB" id="A0AAV2J654"/>